<keyword evidence="2" id="KW-1185">Reference proteome</keyword>
<evidence type="ECO:0000313" key="1">
    <source>
        <dbReference type="EMBL" id="SZD71121.1"/>
    </source>
</evidence>
<dbReference type="GO" id="GO:0005886">
    <property type="term" value="C:plasma membrane"/>
    <property type="evidence" value="ECO:0007669"/>
    <property type="project" value="InterPro"/>
</dbReference>
<evidence type="ECO:0000313" key="2">
    <source>
        <dbReference type="Proteomes" id="UP000262142"/>
    </source>
</evidence>
<dbReference type="Pfam" id="PF06835">
    <property type="entry name" value="LptC"/>
    <property type="match status" value="1"/>
</dbReference>
<dbReference type="Gene3D" id="2.60.450.10">
    <property type="entry name" value="Lipopolysaccharide (LPS) transport protein A like domain"/>
    <property type="match status" value="1"/>
</dbReference>
<dbReference type="OrthoDB" id="9812080at2"/>
<dbReference type="InterPro" id="IPR026265">
    <property type="entry name" value="LptC"/>
</dbReference>
<dbReference type="GO" id="GO:0015221">
    <property type="term" value="F:lipopolysaccharide transmembrane transporter activity"/>
    <property type="evidence" value="ECO:0007669"/>
    <property type="project" value="InterPro"/>
</dbReference>
<sequence length="210" mass="24292">MFLKIYFKAALFILAALILYSCEIKKTEEKGPLNKNFSDQTIFNAEVIYKDSGLIRMKLNAPLIENFTLIDSPYTLMRRGVEVSFWNRDENEPNFLRANWAKLQDKKKMYEGRGNVVMINNDGDTLKTEHIYWDNKNRRIFTDKSVTIKRLDGTVNVSQNGIEASEDFKEFTLKNNSGVIAFERQKPALAQSDSILKDSVTFLDLNKKKD</sequence>
<gene>
    <name evidence="1" type="ORF">SAMEA104719789_00215</name>
</gene>
<dbReference type="AlphaFoldDB" id="A0A383TW20"/>
<protein>
    <submittedName>
        <fullName evidence="1">Uncharacterized protein conserved in bacteria</fullName>
    </submittedName>
</protein>
<reference evidence="1 2" key="1">
    <citation type="submission" date="2018-09" db="EMBL/GenBank/DDBJ databases">
        <authorList>
            <consortium name="Pathogen Informatics"/>
        </authorList>
    </citation>
    <scope>NUCLEOTIDE SEQUENCE [LARGE SCALE GENOMIC DNA]</scope>
    <source>
        <strain evidence="1 2">OH-22767</strain>
    </source>
</reference>
<dbReference type="InterPro" id="IPR010664">
    <property type="entry name" value="LipoPS_assembly_LptC-rel"/>
</dbReference>
<dbReference type="Proteomes" id="UP000262142">
    <property type="component" value="Unassembled WGS sequence"/>
</dbReference>
<dbReference type="PROSITE" id="PS51257">
    <property type="entry name" value="PROKAR_LIPOPROTEIN"/>
    <property type="match status" value="1"/>
</dbReference>
<dbReference type="NCBIfam" id="TIGR04409">
    <property type="entry name" value="LptC_YrbK"/>
    <property type="match status" value="1"/>
</dbReference>
<dbReference type="EMBL" id="UNSC01000001">
    <property type="protein sequence ID" value="SZD71121.1"/>
    <property type="molecule type" value="Genomic_DNA"/>
</dbReference>
<organism evidence="1 2">
    <name type="scientific">Candidatus Ornithobacterium hominis</name>
    <dbReference type="NCBI Taxonomy" id="2497989"/>
    <lineage>
        <taxon>Bacteria</taxon>
        <taxon>Pseudomonadati</taxon>
        <taxon>Bacteroidota</taxon>
        <taxon>Flavobacteriia</taxon>
        <taxon>Flavobacteriales</taxon>
        <taxon>Weeksellaceae</taxon>
        <taxon>Ornithobacterium</taxon>
    </lineage>
</organism>
<accession>A0A383TW20</accession>
<proteinExistence type="predicted"/>
<name>A0A383TW20_9FLAO</name>
<dbReference type="RefSeq" id="WP_119058795.1">
    <property type="nucleotide sequence ID" value="NZ_UNSC01000001.1"/>
</dbReference>